<evidence type="ECO:0000313" key="1">
    <source>
        <dbReference type="EMBL" id="KAI6646332.1"/>
    </source>
</evidence>
<comment type="caution">
    <text evidence="1">The sequence shown here is derived from an EMBL/GenBank/DDBJ whole genome shotgun (WGS) entry which is preliminary data.</text>
</comment>
<accession>A0AAV7JC80</accession>
<dbReference type="Proteomes" id="UP001165289">
    <property type="component" value="Unassembled WGS sequence"/>
</dbReference>
<protein>
    <submittedName>
        <fullName evidence="1">Uncharacterized protein</fullName>
    </submittedName>
</protein>
<dbReference type="EMBL" id="JAKMXF010000356">
    <property type="protein sequence ID" value="KAI6646332.1"/>
    <property type="molecule type" value="Genomic_DNA"/>
</dbReference>
<organism evidence="1 2">
    <name type="scientific">Oopsacas minuta</name>
    <dbReference type="NCBI Taxonomy" id="111878"/>
    <lineage>
        <taxon>Eukaryota</taxon>
        <taxon>Metazoa</taxon>
        <taxon>Porifera</taxon>
        <taxon>Hexactinellida</taxon>
        <taxon>Hexasterophora</taxon>
        <taxon>Lyssacinosida</taxon>
        <taxon>Leucopsacidae</taxon>
        <taxon>Oopsacas</taxon>
    </lineage>
</organism>
<name>A0AAV7JC80_9METZ</name>
<sequence length="317" mass="35724">MGNGNSHVKSKKQGNLSDNIEGQNHLTRAEMEHVGSGLERVVKIEEELEKQIIENAFLKGVQLDKESQKYLADKLKEYYSTPLHPLYGSQQITAFAVGALTAQFGLNIDQDLLADLLTDVGTTVIQLAIRMFLQPQQYAVFPITLGQLINQNQNQNLLSPDLTMKHMVSQSTRPLEYTLYICASRITTGVKLLYHCRVVGEDYITSPYFVEDKNVGEIVPCADPINITEHLRRPNPIPAIRRALRSLESSNSGMDNGFYFDDFSWKRVGSVGNFSLQSPRRSSSSSQFLYWMGEARNPEVSFTENRSRELQLGITES</sequence>
<reference evidence="1 2" key="1">
    <citation type="journal article" date="2023" name="BMC Biol.">
        <title>The compact genome of the sponge Oopsacas minuta (Hexactinellida) is lacking key metazoan core genes.</title>
        <authorList>
            <person name="Santini S."/>
            <person name="Schenkelaars Q."/>
            <person name="Jourda C."/>
            <person name="Duchesne M."/>
            <person name="Belahbib H."/>
            <person name="Rocher C."/>
            <person name="Selva M."/>
            <person name="Riesgo A."/>
            <person name="Vervoort M."/>
            <person name="Leys S.P."/>
            <person name="Kodjabachian L."/>
            <person name="Le Bivic A."/>
            <person name="Borchiellini C."/>
            <person name="Claverie J.M."/>
            <person name="Renard E."/>
        </authorList>
    </citation>
    <scope>NUCLEOTIDE SEQUENCE [LARGE SCALE GENOMIC DNA]</scope>
    <source>
        <strain evidence="1">SPO-2</strain>
    </source>
</reference>
<dbReference type="AlphaFoldDB" id="A0AAV7JC80"/>
<proteinExistence type="predicted"/>
<gene>
    <name evidence="1" type="ORF">LOD99_9284</name>
</gene>
<evidence type="ECO:0000313" key="2">
    <source>
        <dbReference type="Proteomes" id="UP001165289"/>
    </source>
</evidence>
<keyword evidence="2" id="KW-1185">Reference proteome</keyword>